<evidence type="ECO:0000313" key="8">
    <source>
        <dbReference type="EMBL" id="BAW80703.1"/>
    </source>
</evidence>
<dbReference type="NCBIfam" id="TIGR00001">
    <property type="entry name" value="rpmI_bact"/>
    <property type="match status" value="1"/>
</dbReference>
<evidence type="ECO:0000313" key="9">
    <source>
        <dbReference type="Proteomes" id="UP000243679"/>
    </source>
</evidence>
<keyword evidence="2 5" id="KW-0689">Ribosomal protein</keyword>
<dbReference type="InterPro" id="IPR037229">
    <property type="entry name" value="Ribosomal_bL35_sf"/>
</dbReference>
<proteinExistence type="inferred from homology"/>
<evidence type="ECO:0000256" key="4">
    <source>
        <dbReference type="ARBA" id="ARBA00071664"/>
    </source>
</evidence>
<dbReference type="PANTHER" id="PTHR33343:SF1">
    <property type="entry name" value="LARGE RIBOSOMAL SUBUNIT PROTEIN BL35M"/>
    <property type="match status" value="1"/>
</dbReference>
<evidence type="ECO:0000256" key="3">
    <source>
        <dbReference type="ARBA" id="ARBA00023274"/>
    </source>
</evidence>
<dbReference type="RefSeq" id="WP_096527216.1">
    <property type="nucleotide sequence ID" value="NZ_AP014836.1"/>
</dbReference>
<keyword evidence="9" id="KW-1185">Reference proteome</keyword>
<feature type="compositionally biased region" description="Basic residues" evidence="7">
    <location>
        <begin position="10"/>
        <end position="44"/>
    </location>
</feature>
<sequence length="65" mass="7379">MPKLKTNRGAAKRFKRTATGKFKHAQSHHSHILTKKSSKRKRNLRPLITTSASDNIGLIRLLPYA</sequence>
<keyword evidence="3 5" id="KW-0687">Ribonucleoprotein</keyword>
<dbReference type="PANTHER" id="PTHR33343">
    <property type="entry name" value="54S RIBOSOMAL PROTEIN BL35M"/>
    <property type="match status" value="1"/>
</dbReference>
<dbReference type="GO" id="GO:0003735">
    <property type="term" value="F:structural constituent of ribosome"/>
    <property type="evidence" value="ECO:0007669"/>
    <property type="project" value="InterPro"/>
</dbReference>
<accession>A0A1Q2SNM5</accession>
<evidence type="ECO:0000256" key="1">
    <source>
        <dbReference type="ARBA" id="ARBA00006598"/>
    </source>
</evidence>
<dbReference type="InterPro" id="IPR001706">
    <property type="entry name" value="Ribosomal_bL35"/>
</dbReference>
<dbReference type="AlphaFoldDB" id="A0A1Q2SNM5"/>
<dbReference type="FunFam" id="4.10.410.60:FF:000001">
    <property type="entry name" value="50S ribosomal protein L35"/>
    <property type="match status" value="1"/>
</dbReference>
<reference evidence="8 9" key="1">
    <citation type="journal article" date="2017" name="ISME J.">
        <title>An acid-tolerant ammonia-oxidizing ?-proteobacterium from soil.</title>
        <authorList>
            <person name="Hayatsu M."/>
            <person name="Tago K."/>
            <person name="Uchiyama I."/>
            <person name="Toyoda A."/>
            <person name="Wang Y."/>
            <person name="Shimomura Y."/>
            <person name="Okubo T."/>
            <person name="Kurisu F."/>
            <person name="Hirono Y."/>
            <person name="Nonaka K."/>
            <person name="Akiyama H."/>
            <person name="Itoh T."/>
            <person name="Takami H."/>
        </authorList>
    </citation>
    <scope>NUCLEOTIDE SEQUENCE [LARGE SCALE GENOMIC DNA]</scope>
    <source>
        <strain evidence="8 9">TAO100</strain>
    </source>
</reference>
<dbReference type="EMBL" id="AP014836">
    <property type="protein sequence ID" value="BAW80703.1"/>
    <property type="molecule type" value="Genomic_DNA"/>
</dbReference>
<evidence type="ECO:0000256" key="6">
    <source>
        <dbReference type="RuleBase" id="RU000568"/>
    </source>
</evidence>
<dbReference type="Pfam" id="PF01632">
    <property type="entry name" value="Ribosomal_L35p"/>
    <property type="match status" value="1"/>
</dbReference>
<dbReference type="SUPFAM" id="SSF143034">
    <property type="entry name" value="L35p-like"/>
    <property type="match status" value="1"/>
</dbReference>
<comment type="similarity">
    <text evidence="1 5 6">Belongs to the bacterial ribosomal protein bL35 family.</text>
</comment>
<feature type="region of interest" description="Disordered" evidence="7">
    <location>
        <begin position="1"/>
        <end position="45"/>
    </location>
</feature>
<evidence type="ECO:0000256" key="7">
    <source>
        <dbReference type="SAM" id="MobiDB-lite"/>
    </source>
</evidence>
<dbReference type="OrthoDB" id="47476at2"/>
<organism evidence="8 9">
    <name type="scientific">Candidatus Nitrosoglobus terrae</name>
    <dbReference type="NCBI Taxonomy" id="1630141"/>
    <lineage>
        <taxon>Bacteria</taxon>
        <taxon>Pseudomonadati</taxon>
        <taxon>Pseudomonadota</taxon>
        <taxon>Gammaproteobacteria</taxon>
        <taxon>Chromatiales</taxon>
        <taxon>Chromatiaceae</taxon>
        <taxon>Candidatus Nitrosoglobus</taxon>
    </lineage>
</organism>
<gene>
    <name evidence="5" type="primary">rpmI</name>
    <name evidence="8" type="ORF">TAO_1333</name>
</gene>
<dbReference type="GO" id="GO:0006412">
    <property type="term" value="P:translation"/>
    <property type="evidence" value="ECO:0007669"/>
    <property type="project" value="UniProtKB-UniRule"/>
</dbReference>
<dbReference type="Gene3D" id="4.10.410.60">
    <property type="match status" value="1"/>
</dbReference>
<dbReference type="InterPro" id="IPR021137">
    <property type="entry name" value="Ribosomal_bL35-like"/>
</dbReference>
<dbReference type="PRINTS" id="PR00064">
    <property type="entry name" value="RIBOSOMALL35"/>
</dbReference>
<dbReference type="HAMAP" id="MF_00514">
    <property type="entry name" value="Ribosomal_bL35"/>
    <property type="match status" value="1"/>
</dbReference>
<evidence type="ECO:0000256" key="2">
    <source>
        <dbReference type="ARBA" id="ARBA00022980"/>
    </source>
</evidence>
<dbReference type="PROSITE" id="PS00936">
    <property type="entry name" value="RIBOSOMAL_L35"/>
    <property type="match status" value="1"/>
</dbReference>
<protein>
    <recommendedName>
        <fullName evidence="4 5">Large ribosomal subunit protein bL35</fullName>
    </recommendedName>
</protein>
<name>A0A1Q2SNM5_9GAMM</name>
<dbReference type="GO" id="GO:0022625">
    <property type="term" value="C:cytosolic large ribosomal subunit"/>
    <property type="evidence" value="ECO:0007669"/>
    <property type="project" value="TreeGrafter"/>
</dbReference>
<dbReference type="KEGG" id="ntt:TAO_1333"/>
<dbReference type="Proteomes" id="UP000243679">
    <property type="component" value="Chromosome"/>
</dbReference>
<dbReference type="InterPro" id="IPR018265">
    <property type="entry name" value="Ribosomal_bL35_CS"/>
</dbReference>
<evidence type="ECO:0000256" key="5">
    <source>
        <dbReference type="HAMAP-Rule" id="MF_00514"/>
    </source>
</evidence>